<organism evidence="3 4">
    <name type="scientific">Zestomonas carbonaria</name>
    <dbReference type="NCBI Taxonomy" id="2762745"/>
    <lineage>
        <taxon>Bacteria</taxon>
        <taxon>Pseudomonadati</taxon>
        <taxon>Pseudomonadota</taxon>
        <taxon>Gammaproteobacteria</taxon>
        <taxon>Pseudomonadales</taxon>
        <taxon>Pseudomonadaceae</taxon>
        <taxon>Zestomonas</taxon>
    </lineage>
</organism>
<evidence type="ECO:0000313" key="3">
    <source>
        <dbReference type="EMBL" id="CAD5108360.1"/>
    </source>
</evidence>
<feature type="compositionally biased region" description="Basic and acidic residues" evidence="1">
    <location>
        <begin position="44"/>
        <end position="80"/>
    </location>
</feature>
<feature type="region of interest" description="Disordered" evidence="1">
    <location>
        <begin position="373"/>
        <end position="413"/>
    </location>
</feature>
<dbReference type="InterPro" id="IPR038610">
    <property type="entry name" value="FliK-like_C_sf"/>
</dbReference>
<dbReference type="PANTHER" id="PTHR37533">
    <property type="entry name" value="FLAGELLAR HOOK-LENGTH CONTROL PROTEIN"/>
    <property type="match status" value="1"/>
</dbReference>
<feature type="domain" description="Flagellar hook-length control protein-like C-terminal" evidence="2">
    <location>
        <begin position="295"/>
        <end position="373"/>
    </location>
</feature>
<feature type="compositionally biased region" description="Low complexity" evidence="1">
    <location>
        <begin position="389"/>
        <end position="398"/>
    </location>
</feature>
<evidence type="ECO:0000259" key="2">
    <source>
        <dbReference type="Pfam" id="PF02120"/>
    </source>
</evidence>
<name>A0A7U7ENU8_9GAMM</name>
<dbReference type="InterPro" id="IPR052563">
    <property type="entry name" value="FliK"/>
</dbReference>
<accession>A0A7U7ENU8</accession>
<evidence type="ECO:0000256" key="1">
    <source>
        <dbReference type="SAM" id="MobiDB-lite"/>
    </source>
</evidence>
<sequence length="427" mass="44079">MALATDPLLTSAAEVKPRASAAKAPDKAAEPRKNEASSFAQMYAKERQAKAAERQDAASRTQRERNAEPARGKDDGDKVAAEQSGIADSGKPLPAEDGDPAQTDPALLLALGGQLPPVDSQLAEAAPEPVVGEGEGDLPLNLSPGPSLIGSGPASMTEASHDPQVDTLNEAANLQLTLGLGAKAQAGPSAQAAAGGAQPSANNAQGFAAALAALGDPTKAQVEFDLEAELSVSEPDAELDGLLDTRVETRNEAFVNRLTALGQAIQQVTPGQRAAEVPGQPLSLHQGNISEALVDKVMWLSSQNLKSAEIQLDPAELGRLEVRIQMVHDQAQVSFASANAGVRDALEGQMHRLREMFAQQGMNMLDVNVSDQSLSRGWQGQGEGGRGGSSLRAGSELAGGDEEVTAGVGEIRSAPGTGGRGLVDYYA</sequence>
<dbReference type="PANTHER" id="PTHR37533:SF2">
    <property type="entry name" value="FLAGELLAR HOOK-LENGTH CONTROL PROTEIN"/>
    <property type="match status" value="1"/>
</dbReference>
<dbReference type="InterPro" id="IPR021136">
    <property type="entry name" value="Flagellar_hook_control-like_C"/>
</dbReference>
<dbReference type="Gene3D" id="3.30.750.140">
    <property type="match status" value="1"/>
</dbReference>
<feature type="compositionally biased region" description="Basic and acidic residues" evidence="1">
    <location>
        <begin position="24"/>
        <end position="35"/>
    </location>
</feature>
<dbReference type="Proteomes" id="UP000583387">
    <property type="component" value="Unassembled WGS sequence"/>
</dbReference>
<comment type="caution">
    <text evidence="3">The sequence shown here is derived from an EMBL/GenBank/DDBJ whole genome shotgun (WGS) entry which is preliminary data.</text>
</comment>
<proteinExistence type="predicted"/>
<protein>
    <recommendedName>
        <fullName evidence="2">Flagellar hook-length control protein-like C-terminal domain-containing protein</fullName>
    </recommendedName>
</protein>
<dbReference type="CDD" id="cd17470">
    <property type="entry name" value="T3SS_Flik_C"/>
    <property type="match status" value="1"/>
</dbReference>
<dbReference type="AlphaFoldDB" id="A0A7U7ENU8"/>
<feature type="region of interest" description="Disordered" evidence="1">
    <location>
        <begin position="1"/>
        <end position="104"/>
    </location>
</feature>
<gene>
    <name evidence="3" type="ORF">PSEWESI4_02645</name>
</gene>
<dbReference type="EMBL" id="CAJFCI010000053">
    <property type="protein sequence ID" value="CAD5108360.1"/>
    <property type="molecule type" value="Genomic_DNA"/>
</dbReference>
<dbReference type="Pfam" id="PF02120">
    <property type="entry name" value="Flg_hook"/>
    <property type="match status" value="1"/>
</dbReference>
<evidence type="ECO:0000313" key="4">
    <source>
        <dbReference type="Proteomes" id="UP000583387"/>
    </source>
</evidence>
<dbReference type="RefSeq" id="WP_187671683.1">
    <property type="nucleotide sequence ID" value="NZ_CAJFCI010000053.1"/>
</dbReference>
<feature type="compositionally biased region" description="Gly residues" evidence="1">
    <location>
        <begin position="379"/>
        <end position="388"/>
    </location>
</feature>
<keyword evidence="4" id="KW-1185">Reference proteome</keyword>
<reference evidence="3 4" key="1">
    <citation type="submission" date="2020-08" db="EMBL/GenBank/DDBJ databases">
        <authorList>
            <person name="Criscuolo A."/>
        </authorList>
    </citation>
    <scope>NUCLEOTIDE SEQUENCE [LARGE SCALE GENOMIC DNA]</scope>
    <source>
        <strain evidence="3">CIP111764</strain>
    </source>
</reference>